<reference evidence="1 2" key="1">
    <citation type="submission" date="2014-01" db="EMBL/GenBank/DDBJ databases">
        <title>Full genme sequencing of cellulolytic bacterium Gynuella sunshinyii YC6258T gen. nov., sp. nov.</title>
        <authorList>
            <person name="Khan H."/>
            <person name="Chung E.J."/>
            <person name="Chung Y.R."/>
        </authorList>
    </citation>
    <scope>NUCLEOTIDE SEQUENCE [LARGE SCALE GENOMIC DNA]</scope>
    <source>
        <strain evidence="1 2">YC6258</strain>
    </source>
</reference>
<name>A0A0C5VYP5_9GAMM</name>
<evidence type="ECO:0000313" key="2">
    <source>
        <dbReference type="Proteomes" id="UP000032266"/>
    </source>
</evidence>
<gene>
    <name evidence="1" type="ORF">YC6258_03493</name>
</gene>
<accession>A0A0C5VYP5</accession>
<dbReference type="Proteomes" id="UP000032266">
    <property type="component" value="Chromosome"/>
</dbReference>
<dbReference type="AlphaFoldDB" id="A0A0C5VYP5"/>
<organism evidence="1 2">
    <name type="scientific">Gynuella sunshinyii YC6258</name>
    <dbReference type="NCBI Taxonomy" id="1445510"/>
    <lineage>
        <taxon>Bacteria</taxon>
        <taxon>Pseudomonadati</taxon>
        <taxon>Pseudomonadota</taxon>
        <taxon>Gammaproteobacteria</taxon>
        <taxon>Oceanospirillales</taxon>
        <taxon>Saccharospirillaceae</taxon>
        <taxon>Gynuella</taxon>
    </lineage>
</organism>
<dbReference type="KEGG" id="gsn:YC6258_03493"/>
<sequence>MIYVACIVLNGFINSRDGRHIVYPRGVDQQARFKSTPDGLAVSQAFSLMLLKDF</sequence>
<dbReference type="EMBL" id="CP007142">
    <property type="protein sequence ID" value="AJQ95529.1"/>
    <property type="molecule type" value="Genomic_DNA"/>
</dbReference>
<evidence type="ECO:0000313" key="1">
    <source>
        <dbReference type="EMBL" id="AJQ95529.1"/>
    </source>
</evidence>
<dbReference type="HOGENOM" id="CLU_3043955_0_0_6"/>
<protein>
    <submittedName>
        <fullName evidence="1">Uncharacterized protein</fullName>
    </submittedName>
</protein>
<proteinExistence type="predicted"/>
<keyword evidence="2" id="KW-1185">Reference proteome</keyword>